<protein>
    <submittedName>
        <fullName evidence="2">Uncharacterized protein</fullName>
    </submittedName>
</protein>
<dbReference type="Proteomes" id="UP000077407">
    <property type="component" value="Unassembled WGS sequence"/>
</dbReference>
<reference evidence="2 3" key="1">
    <citation type="journal article" date="2015" name="Biotechnol. Bioeng.">
        <title>Genome sequence and phenotypic characterization of Caulobacter segnis.</title>
        <authorList>
            <person name="Patel S."/>
            <person name="Fletcher B."/>
            <person name="Scott D.C."/>
            <person name="Ely B."/>
        </authorList>
    </citation>
    <scope>NUCLEOTIDE SEQUENCE [LARGE SCALE GENOMIC DNA]</scope>
    <source>
        <strain evidence="2 3">ERI-2</strain>
    </source>
</reference>
<dbReference type="EMBL" id="LITT01000011">
    <property type="protein sequence ID" value="OAA90641.1"/>
    <property type="molecule type" value="Genomic_DNA"/>
</dbReference>
<evidence type="ECO:0000313" key="2">
    <source>
        <dbReference type="EMBL" id="OAA90641.1"/>
    </source>
</evidence>
<evidence type="ECO:0000313" key="3">
    <source>
        <dbReference type="Proteomes" id="UP000077407"/>
    </source>
</evidence>
<name>A0A166R8Z0_9CLOT</name>
<gene>
    <name evidence="2" type="ORF">WY13_01545</name>
</gene>
<dbReference type="RefSeq" id="WP_063555061.1">
    <property type="nucleotide sequence ID" value="NZ_LITT01000011.1"/>
</dbReference>
<dbReference type="PATRIC" id="fig|1538.10.peg.458"/>
<sequence>MEDNYPWVFITSDNNMWKVYLNSSNELMYKIIYENGKWTEEKLIDTNVVEFSICIQDQTIHIVYVNKKYELRYCTRKYEKWFGEKICDIQKNNFEIQTLKALISQDKMHLFYLLKSKGGSKRGILKHCIWDGKKVNQYNIQYIVLSDRIKTYYQVYAEKKNLIKIFFVSNNKDELSLGYSEYKDGLWTDSKRLYGIHGSNVIFKVLKTHYTINIINKIKENFTYSLEHVCIEEDTMNMKNYKIYEGKEEPVEPIIFLVDGTLFTSWLKENSIFCSKYNLDKWEKPIEINEDLKEVINAYAFLDNKKLNDAYVVYGMENTSLKIISFEEISKNTVKALSKKKSDTSNYDEYVEKLKQKSKNTYYENNILKEKINFLNKEIKQKKVSINEYENRLMKIGGEKKILKENYNFFIQVKENIQKELENTKEQLENYKLFINKLQSSLDKKEKNNNRLKQEITYLIKENLKVKQELEFEKNRSIVDKLFKKKE</sequence>
<accession>A0A166R8Z0</accession>
<dbReference type="OrthoDB" id="1706352at2"/>
<proteinExistence type="predicted"/>
<feature type="coiled-coil region" evidence="1">
    <location>
        <begin position="365"/>
        <end position="462"/>
    </location>
</feature>
<organism evidence="2 3">
    <name type="scientific">Clostridium ljungdahlii</name>
    <dbReference type="NCBI Taxonomy" id="1538"/>
    <lineage>
        <taxon>Bacteria</taxon>
        <taxon>Bacillati</taxon>
        <taxon>Bacillota</taxon>
        <taxon>Clostridia</taxon>
        <taxon>Eubacteriales</taxon>
        <taxon>Clostridiaceae</taxon>
        <taxon>Clostridium</taxon>
    </lineage>
</organism>
<keyword evidence="1" id="KW-0175">Coiled coil</keyword>
<comment type="caution">
    <text evidence="2">The sequence shown here is derived from an EMBL/GenBank/DDBJ whole genome shotgun (WGS) entry which is preliminary data.</text>
</comment>
<evidence type="ECO:0000256" key="1">
    <source>
        <dbReference type="SAM" id="Coils"/>
    </source>
</evidence>
<dbReference type="AlphaFoldDB" id="A0A166R8Z0"/>